<feature type="domain" description="RRM" evidence="12">
    <location>
        <begin position="629"/>
        <end position="712"/>
    </location>
</feature>
<dbReference type="Proteomes" id="UP001338582">
    <property type="component" value="Chromosome 2"/>
</dbReference>
<dbReference type="CDD" id="cd12565">
    <property type="entry name" value="RRM1_MRD1"/>
    <property type="match status" value="1"/>
</dbReference>
<evidence type="ECO:0000256" key="10">
    <source>
        <dbReference type="SAM" id="Coils"/>
    </source>
</evidence>
<feature type="compositionally biased region" description="Basic and acidic residues" evidence="11">
    <location>
        <begin position="290"/>
        <end position="306"/>
    </location>
</feature>
<evidence type="ECO:0000256" key="11">
    <source>
        <dbReference type="SAM" id="MobiDB-lite"/>
    </source>
</evidence>
<keyword evidence="10" id="KW-0175">Coiled coil</keyword>
<feature type="region of interest" description="Disordered" evidence="11">
    <location>
        <begin position="106"/>
        <end position="169"/>
    </location>
</feature>
<evidence type="ECO:0000256" key="8">
    <source>
        <dbReference type="ARBA" id="ARBA00023274"/>
    </source>
</evidence>
<evidence type="ECO:0000256" key="7">
    <source>
        <dbReference type="ARBA" id="ARBA00023242"/>
    </source>
</evidence>
<dbReference type="InterPro" id="IPR035979">
    <property type="entry name" value="RBD_domain_sf"/>
</dbReference>
<dbReference type="SMART" id="SM00360">
    <property type="entry name" value="RRM"/>
    <property type="match status" value="5"/>
</dbReference>
<keyword evidence="14" id="KW-1185">Reference proteome</keyword>
<feature type="domain" description="RRM" evidence="12">
    <location>
        <begin position="321"/>
        <end position="399"/>
    </location>
</feature>
<feature type="region of interest" description="Disordered" evidence="11">
    <location>
        <begin position="268"/>
        <end position="306"/>
    </location>
</feature>
<keyword evidence="5" id="KW-0677">Repeat</keyword>
<evidence type="ECO:0000256" key="4">
    <source>
        <dbReference type="ARBA" id="ARBA00022552"/>
    </source>
</evidence>
<dbReference type="InterPro" id="IPR012677">
    <property type="entry name" value="Nucleotide-bd_a/b_plait_sf"/>
</dbReference>
<name>A0AAX4H7J2_9ASCO</name>
<dbReference type="InterPro" id="IPR050441">
    <property type="entry name" value="RBM"/>
</dbReference>
<dbReference type="PROSITE" id="PS50102">
    <property type="entry name" value="RRM"/>
    <property type="match status" value="5"/>
</dbReference>
<dbReference type="Pfam" id="PF00076">
    <property type="entry name" value="RRM_1"/>
    <property type="match status" value="5"/>
</dbReference>
<keyword evidence="7" id="KW-0539">Nucleus</keyword>
<evidence type="ECO:0000256" key="6">
    <source>
        <dbReference type="ARBA" id="ARBA00022884"/>
    </source>
</evidence>
<dbReference type="KEGG" id="asau:88172792"/>
<dbReference type="GeneID" id="88172792"/>
<dbReference type="PANTHER" id="PTHR48034">
    <property type="entry name" value="TRANSFORMER-2 SEX-DETERMINING PROTEIN-RELATED"/>
    <property type="match status" value="1"/>
</dbReference>
<dbReference type="InterPro" id="IPR003954">
    <property type="entry name" value="RRM_euk-type"/>
</dbReference>
<comment type="similarity">
    <text evidence="2">Belongs to the RRM MRD1 family.</text>
</comment>
<dbReference type="RefSeq" id="XP_062876836.1">
    <property type="nucleotide sequence ID" value="XM_063020766.1"/>
</dbReference>
<keyword evidence="4" id="KW-0698">rRNA processing</keyword>
<dbReference type="InterPro" id="IPR000504">
    <property type="entry name" value="RRM_dom"/>
</dbReference>
<dbReference type="SUPFAM" id="SSF54928">
    <property type="entry name" value="RNA-binding domain, RBD"/>
    <property type="match status" value="3"/>
</dbReference>
<feature type="domain" description="RRM" evidence="12">
    <location>
        <begin position="728"/>
        <end position="805"/>
    </location>
</feature>
<accession>A0AAX4H7J2</accession>
<evidence type="ECO:0000256" key="5">
    <source>
        <dbReference type="ARBA" id="ARBA00022737"/>
    </source>
</evidence>
<dbReference type="GO" id="GO:0006364">
    <property type="term" value="P:rRNA processing"/>
    <property type="evidence" value="ECO:0007669"/>
    <property type="project" value="UniProtKB-KW"/>
</dbReference>
<feature type="coiled-coil region" evidence="10">
    <location>
        <begin position="800"/>
        <end position="827"/>
    </location>
</feature>
<gene>
    <name evidence="13" type="ORF">PUMCH_001727</name>
</gene>
<dbReference type="SMART" id="SM00361">
    <property type="entry name" value="RRM_1"/>
    <property type="match status" value="2"/>
</dbReference>
<sequence>MSRLIVKGLPKYLTEDKLKSHFAKEGNVTDVKLMKKRNGESRQFAFIGYKSAADADKAVSFFNRSYIDTARIEVLLAKTFSDPTVPKAIREKRKIMEQNLIEKEERLVREQEEQQERKRQRHDHRSKLDDEISANPKLKEFIETMKPSSQTQSWKNDSLADGSGAPSAKALEEALAQQDGLSAAKIDEDKYTMATVEDAASDDEYEAFNKNEESDEEEMIPLSKPEEPVFDEAAENEEVDEESNAAAKNPAVSDFDWLQEKRVRIKENGEVATSSEAQITETQTQSDKPVASEKPKSRVRSEPKPAVDPEQVIVNKITETGRLFIRNILYDSTEEEFKELFSKFGPLTEVHIAIDTRTGKSKGFVYVQFSNNEDAVLAYRALDKQIFQGRLLHILPGEAKKDHKLDEFAIKNLPLKKQRELKKKAQAGKQQFNWNSLFLNNDAVLDTVALKMGISKAQLIDPQSSSSAVKQALAEAHVIGDVRKYFEEHGVDLTTFGGKERDDKIILVKNLAFGTTSEEIGELFAEYGELKRVLMPSVGTMAIVEFRDSPGARAAFTKLAYRMFKKAILYLEKGPKDLFTREPRLGETVDIVNDDEDEEDAVAAKITANDVMDDDSDAENKVIEDGPTVSIFVKNLNFTTTSAQLSDVFKDLPGFVVAVIKTKPDPKDAQKTLSMGFGFVEFRTKDNAEVAIRTFDNHVLNGHRMQLKLSHRKSGTSKTDRSASEKTNKIIIKNLPFEATRKDVLELFGTYGQVKSVRVPKKFDKSARGFAFVEFTLLKEAEDAMNQLEGVHLLGRRLVMQYAEKVSENAEDEIEKMTQKVRKQAASREFAAVKSVGVGKMQLEESEDPFDQI</sequence>
<evidence type="ECO:0000259" key="12">
    <source>
        <dbReference type="PROSITE" id="PS50102"/>
    </source>
</evidence>
<keyword evidence="6 9" id="KW-0694">RNA-binding</keyword>
<dbReference type="GO" id="GO:0005634">
    <property type="term" value="C:nucleus"/>
    <property type="evidence" value="ECO:0007669"/>
    <property type="project" value="UniProtKB-SubCell"/>
</dbReference>
<dbReference type="GO" id="GO:1990904">
    <property type="term" value="C:ribonucleoprotein complex"/>
    <property type="evidence" value="ECO:0007669"/>
    <property type="project" value="UniProtKB-KW"/>
</dbReference>
<evidence type="ECO:0000313" key="13">
    <source>
        <dbReference type="EMBL" id="WPK24453.1"/>
    </source>
</evidence>
<feature type="compositionally biased region" description="Polar residues" evidence="11">
    <location>
        <begin position="146"/>
        <end position="156"/>
    </location>
</feature>
<protein>
    <recommendedName>
        <fullName evidence="3">Multiple RNA-binding domain-containing protein 1</fullName>
    </recommendedName>
</protein>
<feature type="region of interest" description="Disordered" evidence="11">
    <location>
        <begin position="197"/>
        <end position="253"/>
    </location>
</feature>
<dbReference type="AlphaFoldDB" id="A0AAX4H7J2"/>
<evidence type="ECO:0000256" key="2">
    <source>
        <dbReference type="ARBA" id="ARBA00008033"/>
    </source>
</evidence>
<evidence type="ECO:0000313" key="14">
    <source>
        <dbReference type="Proteomes" id="UP001338582"/>
    </source>
</evidence>
<feature type="compositionally biased region" description="Acidic residues" evidence="11">
    <location>
        <begin position="228"/>
        <end position="243"/>
    </location>
</feature>
<feature type="compositionally biased region" description="Polar residues" evidence="11">
    <location>
        <begin position="271"/>
        <end position="287"/>
    </location>
</feature>
<comment type="subcellular location">
    <subcellularLocation>
        <location evidence="1">Nucleus</location>
    </subcellularLocation>
</comment>
<feature type="compositionally biased region" description="Basic and acidic residues" evidence="11">
    <location>
        <begin position="106"/>
        <end position="117"/>
    </location>
</feature>
<evidence type="ECO:0000256" key="3">
    <source>
        <dbReference type="ARBA" id="ARBA00013428"/>
    </source>
</evidence>
<evidence type="ECO:0000256" key="1">
    <source>
        <dbReference type="ARBA" id="ARBA00004123"/>
    </source>
</evidence>
<dbReference type="EMBL" id="CP138895">
    <property type="protein sequence ID" value="WPK24453.1"/>
    <property type="molecule type" value="Genomic_DNA"/>
</dbReference>
<organism evidence="13 14">
    <name type="scientific">Australozyma saopauloensis</name>
    <dbReference type="NCBI Taxonomy" id="291208"/>
    <lineage>
        <taxon>Eukaryota</taxon>
        <taxon>Fungi</taxon>
        <taxon>Dikarya</taxon>
        <taxon>Ascomycota</taxon>
        <taxon>Saccharomycotina</taxon>
        <taxon>Pichiomycetes</taxon>
        <taxon>Metschnikowiaceae</taxon>
        <taxon>Australozyma</taxon>
    </lineage>
</organism>
<feature type="domain" description="RRM" evidence="12">
    <location>
        <begin position="2"/>
        <end position="79"/>
    </location>
</feature>
<evidence type="ECO:0000256" key="9">
    <source>
        <dbReference type="PROSITE-ProRule" id="PRU00176"/>
    </source>
</evidence>
<keyword evidence="8" id="KW-0687">Ribonucleoprotein</keyword>
<proteinExistence type="inferred from homology"/>
<dbReference type="Gene3D" id="3.30.70.330">
    <property type="match status" value="5"/>
</dbReference>
<dbReference type="FunFam" id="3.30.70.330:FF:000247">
    <property type="entry name" value="Multiple RNA-binding domain-containing protein 1"/>
    <property type="match status" value="1"/>
</dbReference>
<feature type="domain" description="RRM" evidence="12">
    <location>
        <begin position="504"/>
        <end position="576"/>
    </location>
</feature>
<reference evidence="13 14" key="1">
    <citation type="submission" date="2023-10" db="EMBL/GenBank/DDBJ databases">
        <title>Draft Genome Sequence of Candida saopaulonensis from a very Premature Infant with Sepsis.</title>
        <authorList>
            <person name="Ning Y."/>
            <person name="Dai R."/>
            <person name="Xiao M."/>
            <person name="Xu Y."/>
            <person name="Yan Q."/>
            <person name="Zhang L."/>
        </authorList>
    </citation>
    <scope>NUCLEOTIDE SEQUENCE [LARGE SCALE GENOMIC DNA]</scope>
    <source>
        <strain evidence="13 14">19XY460</strain>
    </source>
</reference>
<dbReference type="GO" id="GO:0003723">
    <property type="term" value="F:RNA binding"/>
    <property type="evidence" value="ECO:0007669"/>
    <property type="project" value="UniProtKB-UniRule"/>
</dbReference>